<feature type="transmembrane region" description="Helical" evidence="6">
    <location>
        <begin position="21"/>
        <end position="40"/>
    </location>
</feature>
<sequence length="396" mass="40370">MTSTTADCTASPDSASAAWGAVWAMALGVFSLVTAEFLPASLLTPMGQGLGVSEGQAGQAVTVTALMALVGGLTIVPLARTLDRRHVLLGLCCLLIASNLLVAVAPSLPLMLLARIFLGLALGGFWAIAAATTMRLVPTAEIPKALSIIFSGVPLATITAAALGSYLGDLFGWRMVFFMAAGLGGLTLIAQLITLPRMAPNHAAGAGTMLKVLKRPGVGIGMLAVAMVFTAHFAGFTYLRAFLENNAGFHITGISTLLLAFGVANLIATLVGGRLLEHHMPRMLCGTALFMGLALACLALLGTQSSWMASAMVIVWGLGFGATPVSWSTWITRIVPDEAESAGALFGAAIQTAIALGAAAGGVLVDATGAPGMMLTSGIVLLITLALIGSRVKLTA</sequence>
<accession>A0AA41ZHP7</accession>
<evidence type="ECO:0000256" key="3">
    <source>
        <dbReference type="ARBA" id="ARBA00022692"/>
    </source>
</evidence>
<feature type="transmembrane region" description="Helical" evidence="6">
    <location>
        <begin position="60"/>
        <end position="79"/>
    </location>
</feature>
<feature type="transmembrane region" description="Helical" evidence="6">
    <location>
        <begin position="307"/>
        <end position="330"/>
    </location>
</feature>
<evidence type="ECO:0000256" key="4">
    <source>
        <dbReference type="ARBA" id="ARBA00022989"/>
    </source>
</evidence>
<dbReference type="InterPro" id="IPR011701">
    <property type="entry name" value="MFS"/>
</dbReference>
<dbReference type="GO" id="GO:0022857">
    <property type="term" value="F:transmembrane transporter activity"/>
    <property type="evidence" value="ECO:0007669"/>
    <property type="project" value="InterPro"/>
</dbReference>
<feature type="transmembrane region" description="Helical" evidence="6">
    <location>
        <begin position="173"/>
        <end position="195"/>
    </location>
</feature>
<evidence type="ECO:0000256" key="5">
    <source>
        <dbReference type="ARBA" id="ARBA00023136"/>
    </source>
</evidence>
<dbReference type="RefSeq" id="WP_265896023.1">
    <property type="nucleotide sequence ID" value="NZ_JAPIVE010000002.1"/>
</dbReference>
<dbReference type="SUPFAM" id="SSF103473">
    <property type="entry name" value="MFS general substrate transporter"/>
    <property type="match status" value="1"/>
</dbReference>
<evidence type="ECO:0000256" key="1">
    <source>
        <dbReference type="ARBA" id="ARBA00004651"/>
    </source>
</evidence>
<feature type="transmembrane region" description="Helical" evidence="6">
    <location>
        <begin position="251"/>
        <end position="271"/>
    </location>
</feature>
<feature type="transmembrane region" description="Helical" evidence="6">
    <location>
        <begin position="145"/>
        <end position="167"/>
    </location>
</feature>
<keyword evidence="2" id="KW-1003">Cell membrane</keyword>
<dbReference type="AlphaFoldDB" id="A0AA41ZHP7"/>
<organism evidence="8 9">
    <name type="scientific">Larsenimonas rhizosphaerae</name>
    <dbReference type="NCBI Taxonomy" id="2944682"/>
    <lineage>
        <taxon>Bacteria</taxon>
        <taxon>Pseudomonadati</taxon>
        <taxon>Pseudomonadota</taxon>
        <taxon>Gammaproteobacteria</taxon>
        <taxon>Oceanospirillales</taxon>
        <taxon>Halomonadaceae</taxon>
        <taxon>Larsenimonas</taxon>
    </lineage>
</organism>
<feature type="transmembrane region" description="Helical" evidence="6">
    <location>
        <begin position="342"/>
        <end position="364"/>
    </location>
</feature>
<dbReference type="PANTHER" id="PTHR43124:SF5">
    <property type="entry name" value="PURINE RIBONUCLEOSIDE EFFLUX PUMP NEPI"/>
    <property type="match status" value="1"/>
</dbReference>
<dbReference type="InterPro" id="IPR020846">
    <property type="entry name" value="MFS_dom"/>
</dbReference>
<feature type="transmembrane region" description="Helical" evidence="6">
    <location>
        <begin position="86"/>
        <end position="106"/>
    </location>
</feature>
<dbReference type="InterPro" id="IPR036259">
    <property type="entry name" value="MFS_trans_sf"/>
</dbReference>
<reference evidence="8" key="1">
    <citation type="submission" date="2022-11" db="EMBL/GenBank/DDBJ databases">
        <title>Larsenimonas rhizosphaerae sp. nov., isolated from a tidal mudflat.</title>
        <authorList>
            <person name="Lee S.D."/>
            <person name="Kim I.S."/>
        </authorList>
    </citation>
    <scope>NUCLEOTIDE SEQUENCE</scope>
    <source>
        <strain evidence="8">GH2-1</strain>
    </source>
</reference>
<dbReference type="PROSITE" id="PS50850">
    <property type="entry name" value="MFS"/>
    <property type="match status" value="1"/>
</dbReference>
<dbReference type="Pfam" id="PF07690">
    <property type="entry name" value="MFS_1"/>
    <property type="match status" value="1"/>
</dbReference>
<feature type="transmembrane region" description="Helical" evidence="6">
    <location>
        <begin position="283"/>
        <end position="301"/>
    </location>
</feature>
<gene>
    <name evidence="8" type="ORF">OQ287_07390</name>
</gene>
<keyword evidence="9" id="KW-1185">Reference proteome</keyword>
<dbReference type="EMBL" id="JAPIVE010000002">
    <property type="protein sequence ID" value="MCX2524058.1"/>
    <property type="molecule type" value="Genomic_DNA"/>
</dbReference>
<proteinExistence type="predicted"/>
<dbReference type="GO" id="GO:0005886">
    <property type="term" value="C:plasma membrane"/>
    <property type="evidence" value="ECO:0007669"/>
    <property type="project" value="UniProtKB-SubCell"/>
</dbReference>
<feature type="transmembrane region" description="Helical" evidence="6">
    <location>
        <begin position="112"/>
        <end position="133"/>
    </location>
</feature>
<dbReference type="CDD" id="cd17324">
    <property type="entry name" value="MFS_NepI_like"/>
    <property type="match status" value="1"/>
</dbReference>
<dbReference type="PANTHER" id="PTHR43124">
    <property type="entry name" value="PURINE EFFLUX PUMP PBUE"/>
    <property type="match status" value="1"/>
</dbReference>
<evidence type="ECO:0000256" key="6">
    <source>
        <dbReference type="SAM" id="Phobius"/>
    </source>
</evidence>
<keyword evidence="4 6" id="KW-1133">Transmembrane helix</keyword>
<evidence type="ECO:0000256" key="2">
    <source>
        <dbReference type="ARBA" id="ARBA00022475"/>
    </source>
</evidence>
<feature type="domain" description="Major facilitator superfamily (MFS) profile" evidence="7">
    <location>
        <begin position="21"/>
        <end position="396"/>
    </location>
</feature>
<feature type="transmembrane region" description="Helical" evidence="6">
    <location>
        <begin position="216"/>
        <end position="239"/>
    </location>
</feature>
<name>A0AA41ZHP7_9GAMM</name>
<dbReference type="Proteomes" id="UP001165678">
    <property type="component" value="Unassembled WGS sequence"/>
</dbReference>
<keyword evidence="5 6" id="KW-0472">Membrane</keyword>
<dbReference type="Gene3D" id="1.20.1250.20">
    <property type="entry name" value="MFS general substrate transporter like domains"/>
    <property type="match status" value="1"/>
</dbReference>
<protein>
    <submittedName>
        <fullName evidence="8">MFS transporter</fullName>
    </submittedName>
</protein>
<evidence type="ECO:0000259" key="7">
    <source>
        <dbReference type="PROSITE" id="PS50850"/>
    </source>
</evidence>
<dbReference type="InterPro" id="IPR050189">
    <property type="entry name" value="MFS_Efflux_Transporters"/>
</dbReference>
<comment type="caution">
    <text evidence="8">The sequence shown here is derived from an EMBL/GenBank/DDBJ whole genome shotgun (WGS) entry which is preliminary data.</text>
</comment>
<comment type="subcellular location">
    <subcellularLocation>
        <location evidence="1">Cell membrane</location>
        <topology evidence="1">Multi-pass membrane protein</topology>
    </subcellularLocation>
</comment>
<feature type="transmembrane region" description="Helical" evidence="6">
    <location>
        <begin position="370"/>
        <end position="388"/>
    </location>
</feature>
<evidence type="ECO:0000313" key="9">
    <source>
        <dbReference type="Proteomes" id="UP001165678"/>
    </source>
</evidence>
<evidence type="ECO:0000313" key="8">
    <source>
        <dbReference type="EMBL" id="MCX2524058.1"/>
    </source>
</evidence>
<keyword evidence="3 6" id="KW-0812">Transmembrane</keyword>